<sequence length="72" mass="7495">MPSFKFKLHGEFIELNQLLKVAGLCTSGGAGKVLVAQGRVRVNGQPESRKTCKIGPGSVVVLGDASIEVISA</sequence>
<accession>A0A2X0QWG3</accession>
<dbReference type="AlphaFoldDB" id="A0A2X0QWG3"/>
<dbReference type="EMBL" id="CAJNBL010000006">
    <property type="protein sequence ID" value="CAE6697822.1"/>
    <property type="molecule type" value="Genomic_DNA"/>
</dbReference>
<name>A0A2X0QWG3_9PROT</name>
<evidence type="ECO:0000313" key="3">
    <source>
        <dbReference type="EMBL" id="SPS06479.1"/>
    </source>
</evidence>
<proteinExistence type="predicted"/>
<dbReference type="EMBL" id="LS423452">
    <property type="protein sequence ID" value="SPS06479.1"/>
    <property type="molecule type" value="Genomic_DNA"/>
</dbReference>
<dbReference type="SUPFAM" id="SSF55174">
    <property type="entry name" value="Alpha-L RNA-binding motif"/>
    <property type="match status" value="1"/>
</dbReference>
<keyword evidence="1" id="KW-0694">RNA-binding</keyword>
<reference evidence="2" key="2">
    <citation type="submission" date="2021-02" db="EMBL/GenBank/DDBJ databases">
        <authorList>
            <person name="Han P."/>
        </authorList>
    </citation>
    <scope>NUCLEOTIDE SEQUENCE</scope>
    <source>
        <strain evidence="2">Candidatus Nitrotoga sp. ZN8</strain>
    </source>
</reference>
<reference evidence="3" key="1">
    <citation type="submission" date="2018-05" db="EMBL/GenBank/DDBJ databases">
        <authorList>
            <person name="Lanie J.A."/>
            <person name="Ng W.-L."/>
            <person name="Kazmierczak K.M."/>
            <person name="Andrzejewski T.M."/>
            <person name="Davidsen T.M."/>
            <person name="Wayne K.J."/>
            <person name="Tettelin H."/>
            <person name="Glass J.I."/>
            <person name="Rusch D."/>
            <person name="Podicherti R."/>
            <person name="Tsui H.-C.T."/>
            <person name="Winkler M.E."/>
        </authorList>
    </citation>
    <scope>NUCLEOTIDE SEQUENCE</scope>
    <source>
        <strain evidence="3">KNB</strain>
    </source>
</reference>
<evidence type="ECO:0000256" key="1">
    <source>
        <dbReference type="PROSITE-ProRule" id="PRU00182"/>
    </source>
</evidence>
<evidence type="ECO:0000313" key="2">
    <source>
        <dbReference type="EMBL" id="CAE6697822.1"/>
    </source>
</evidence>
<keyword evidence="4" id="KW-1185">Reference proteome</keyword>
<dbReference type="Gene3D" id="3.10.290.10">
    <property type="entry name" value="RNA-binding S4 domain"/>
    <property type="match status" value="1"/>
</dbReference>
<dbReference type="RefSeq" id="WP_213035284.1">
    <property type="nucleotide sequence ID" value="NZ_CAJNBL010000006.1"/>
</dbReference>
<dbReference type="CDD" id="cd00165">
    <property type="entry name" value="S4"/>
    <property type="match status" value="1"/>
</dbReference>
<protein>
    <submittedName>
        <fullName evidence="2">S4 RNA-binding domain-containing protein</fullName>
    </submittedName>
</protein>
<evidence type="ECO:0000313" key="4">
    <source>
        <dbReference type="Proteomes" id="UP000675882"/>
    </source>
</evidence>
<dbReference type="Proteomes" id="UP000675882">
    <property type="component" value="Unassembled WGS sequence"/>
</dbReference>
<gene>
    <name evidence="3" type="ORF">NITFAB_2072</name>
    <name evidence="2" type="ORF">NTGZN8_140013</name>
</gene>
<organism evidence="3">
    <name type="scientific">Candidatus Nitrotoga fabula</name>
    <dbReference type="NCBI Taxonomy" id="2182327"/>
    <lineage>
        <taxon>Bacteria</taxon>
        <taxon>Pseudomonadati</taxon>
        <taxon>Pseudomonadota</taxon>
        <taxon>Betaproteobacteria</taxon>
        <taxon>Nitrosomonadales</taxon>
        <taxon>Gallionellaceae</taxon>
        <taxon>Candidatus Nitrotoga</taxon>
    </lineage>
</organism>
<dbReference type="GO" id="GO:0003723">
    <property type="term" value="F:RNA binding"/>
    <property type="evidence" value="ECO:0007669"/>
    <property type="project" value="UniProtKB-KW"/>
</dbReference>
<dbReference type="Pfam" id="PF13275">
    <property type="entry name" value="S4_2"/>
    <property type="match status" value="1"/>
</dbReference>
<dbReference type="InterPro" id="IPR036986">
    <property type="entry name" value="S4_RNA-bd_sf"/>
</dbReference>
<dbReference type="PROSITE" id="PS50889">
    <property type="entry name" value="S4"/>
    <property type="match status" value="1"/>
</dbReference>